<keyword evidence="3" id="KW-1185">Reference proteome</keyword>
<feature type="transmembrane region" description="Helical" evidence="1">
    <location>
        <begin position="77"/>
        <end position="97"/>
    </location>
</feature>
<organism evidence="2 3">
    <name type="scientific">Gigaspora rosea</name>
    <dbReference type="NCBI Taxonomy" id="44941"/>
    <lineage>
        <taxon>Eukaryota</taxon>
        <taxon>Fungi</taxon>
        <taxon>Fungi incertae sedis</taxon>
        <taxon>Mucoromycota</taxon>
        <taxon>Glomeromycotina</taxon>
        <taxon>Glomeromycetes</taxon>
        <taxon>Diversisporales</taxon>
        <taxon>Gigasporaceae</taxon>
        <taxon>Gigaspora</taxon>
    </lineage>
</organism>
<proteinExistence type="predicted"/>
<protein>
    <submittedName>
        <fullName evidence="2">Uncharacterized protein</fullName>
    </submittedName>
</protein>
<comment type="caution">
    <text evidence="2">The sequence shown here is derived from an EMBL/GenBank/DDBJ whole genome shotgun (WGS) entry which is preliminary data.</text>
</comment>
<accession>A0A397UH44</accession>
<dbReference type="STRING" id="44941.A0A397UH44"/>
<sequence length="116" mass="13755">MGYKGDNINIGNLNEILLAKEDSDSFKINIIEEGEDKNAANENIIKKLKNKDHKEKKHCNNVIKKDDYYRLFRTNFVFSWIFTNSLIIFLFTSNIFAKYFSTHDYNPYLIFGRLFI</sequence>
<gene>
    <name evidence="2" type="ORF">C2G38_2208465</name>
</gene>
<reference evidence="2 3" key="1">
    <citation type="submission" date="2018-06" db="EMBL/GenBank/DDBJ databases">
        <title>Comparative genomics reveals the genomic features of Rhizophagus irregularis, R. cerebriforme, R. diaphanum and Gigaspora rosea, and their symbiotic lifestyle signature.</title>
        <authorList>
            <person name="Morin E."/>
            <person name="San Clemente H."/>
            <person name="Chen E.C.H."/>
            <person name="De La Providencia I."/>
            <person name="Hainaut M."/>
            <person name="Kuo A."/>
            <person name="Kohler A."/>
            <person name="Murat C."/>
            <person name="Tang N."/>
            <person name="Roy S."/>
            <person name="Loubradou J."/>
            <person name="Henrissat B."/>
            <person name="Grigoriev I.V."/>
            <person name="Corradi N."/>
            <person name="Roux C."/>
            <person name="Martin F.M."/>
        </authorList>
    </citation>
    <scope>NUCLEOTIDE SEQUENCE [LARGE SCALE GENOMIC DNA]</scope>
    <source>
        <strain evidence="2 3">DAOM 194757</strain>
    </source>
</reference>
<dbReference type="Proteomes" id="UP000266673">
    <property type="component" value="Unassembled WGS sequence"/>
</dbReference>
<dbReference type="AlphaFoldDB" id="A0A397UH44"/>
<keyword evidence="1" id="KW-0472">Membrane</keyword>
<keyword evidence="1" id="KW-0812">Transmembrane</keyword>
<evidence type="ECO:0000256" key="1">
    <source>
        <dbReference type="SAM" id="Phobius"/>
    </source>
</evidence>
<evidence type="ECO:0000313" key="2">
    <source>
        <dbReference type="EMBL" id="RIB09605.1"/>
    </source>
</evidence>
<dbReference type="EMBL" id="QKWP01001353">
    <property type="protein sequence ID" value="RIB09605.1"/>
    <property type="molecule type" value="Genomic_DNA"/>
</dbReference>
<name>A0A397UH44_9GLOM</name>
<evidence type="ECO:0000313" key="3">
    <source>
        <dbReference type="Proteomes" id="UP000266673"/>
    </source>
</evidence>
<keyword evidence="1" id="KW-1133">Transmembrane helix</keyword>